<evidence type="ECO:0000256" key="1">
    <source>
        <dbReference type="SAM" id="SignalP"/>
    </source>
</evidence>
<dbReference type="Proteomes" id="UP000030428">
    <property type="component" value="Unassembled WGS sequence"/>
</dbReference>
<evidence type="ECO:0000313" key="2">
    <source>
        <dbReference type="EMBL" id="KHD06542.1"/>
    </source>
</evidence>
<gene>
    <name evidence="2" type="ORF">PN36_14150</name>
</gene>
<evidence type="ECO:0000313" key="3">
    <source>
        <dbReference type="Proteomes" id="UP000030428"/>
    </source>
</evidence>
<sequence>MKKPMIRWLGVGVLCGMLSVAQATIQEDLDAGLSPLEAVENALEEGIPAEEIAIQLLDAGYDPTSTAELVINAAPSNAALICKRIVQSAKTGEKQVGDIAAACVRSAPDAAVEIADSVIEVAPEASTEVVESVTQVVPEAADELIRVVEVAEAPATTPNMIVASVQENTPTIEGAVQGNSNIAGLIETGEITLDGQIIFIVSDPTTGDSTGLTVVQDEADDDILIVVDTSGEETGETVEVDNNLPDVASPN</sequence>
<proteinExistence type="predicted"/>
<reference evidence="2 3" key="1">
    <citation type="journal article" date="2016" name="Front. Microbiol.">
        <title>Single-Cell (Meta-)Genomics of a Dimorphic Candidatus Thiomargarita nelsonii Reveals Genomic Plasticity.</title>
        <authorList>
            <person name="Flood B.E."/>
            <person name="Fliss P."/>
            <person name="Jones D.S."/>
            <person name="Dick G.J."/>
            <person name="Jain S."/>
            <person name="Kaster A.K."/>
            <person name="Winkel M."/>
            <person name="Mussmann M."/>
            <person name="Bailey J."/>
        </authorList>
    </citation>
    <scope>NUCLEOTIDE SEQUENCE [LARGE SCALE GENOMIC DNA]</scope>
    <source>
        <strain evidence="2">Hydrate Ridge</strain>
    </source>
</reference>
<evidence type="ECO:0008006" key="4">
    <source>
        <dbReference type="Google" id="ProtNLM"/>
    </source>
</evidence>
<name>A0A0A6P826_9GAMM</name>
<comment type="caution">
    <text evidence="2">The sequence shown here is derived from an EMBL/GenBank/DDBJ whole genome shotgun (WGS) entry which is preliminary data.</text>
</comment>
<dbReference type="EMBL" id="JSZA02000048">
    <property type="protein sequence ID" value="KHD06542.1"/>
    <property type="molecule type" value="Genomic_DNA"/>
</dbReference>
<organism evidence="2 3">
    <name type="scientific">Candidatus Thiomargarita nelsonii</name>
    <dbReference type="NCBI Taxonomy" id="1003181"/>
    <lineage>
        <taxon>Bacteria</taxon>
        <taxon>Pseudomonadati</taxon>
        <taxon>Pseudomonadota</taxon>
        <taxon>Gammaproteobacteria</taxon>
        <taxon>Thiotrichales</taxon>
        <taxon>Thiotrichaceae</taxon>
        <taxon>Thiomargarita</taxon>
    </lineage>
</organism>
<dbReference type="AlphaFoldDB" id="A0A0A6P826"/>
<feature type="chain" id="PRO_5002031772" description="Secreted protein" evidence="1">
    <location>
        <begin position="24"/>
        <end position="251"/>
    </location>
</feature>
<feature type="signal peptide" evidence="1">
    <location>
        <begin position="1"/>
        <end position="23"/>
    </location>
</feature>
<keyword evidence="1" id="KW-0732">Signal</keyword>
<protein>
    <recommendedName>
        <fullName evidence="4">Secreted protein</fullName>
    </recommendedName>
</protein>
<accession>A0A0A6P826</accession>
<keyword evidence="3" id="KW-1185">Reference proteome</keyword>